<reference evidence="2 3" key="1">
    <citation type="submission" date="2013-03" db="EMBL/GenBank/DDBJ databases">
        <title>The Genome Sequence of Enterococcus sulfureus ATCC_49903 (PacBio/Illumina hybrid assembly).</title>
        <authorList>
            <consortium name="The Broad Institute Genomics Platform"/>
            <consortium name="The Broad Institute Genome Sequencing Center for Infectious Disease"/>
            <person name="Earl A."/>
            <person name="Russ C."/>
            <person name="Gilmore M."/>
            <person name="Surin D."/>
            <person name="Walker B."/>
            <person name="Young S."/>
            <person name="Zeng Q."/>
            <person name="Gargeya S."/>
            <person name="Fitzgerald M."/>
            <person name="Haas B."/>
            <person name="Abouelleil A."/>
            <person name="Allen A.W."/>
            <person name="Alvarado L."/>
            <person name="Arachchi H.M."/>
            <person name="Berlin A.M."/>
            <person name="Chapman S.B."/>
            <person name="Gainer-Dewar J."/>
            <person name="Goldberg J."/>
            <person name="Griggs A."/>
            <person name="Gujja S."/>
            <person name="Hansen M."/>
            <person name="Howarth C."/>
            <person name="Imamovic A."/>
            <person name="Ireland A."/>
            <person name="Larimer J."/>
            <person name="McCowan C."/>
            <person name="Murphy C."/>
            <person name="Pearson M."/>
            <person name="Poon T.W."/>
            <person name="Priest M."/>
            <person name="Roberts A."/>
            <person name="Saif S."/>
            <person name="Shea T."/>
            <person name="Sisk P."/>
            <person name="Sykes S."/>
            <person name="Wortman J."/>
            <person name="Nusbaum C."/>
            <person name="Birren B."/>
        </authorList>
    </citation>
    <scope>NUCLEOTIDE SEQUENCE [LARGE SCALE GENOMIC DNA]</scope>
    <source>
        <strain evidence="2 3">ATCC 49903</strain>
    </source>
</reference>
<dbReference type="AlphaFoldDB" id="S0L5H1"/>
<keyword evidence="1" id="KW-1133">Transmembrane helix</keyword>
<dbReference type="RefSeq" id="WP_016185101.1">
    <property type="nucleotide sequence ID" value="NZ_ASWO01000001.1"/>
</dbReference>
<comment type="caution">
    <text evidence="2">The sequence shown here is derived from an EMBL/GenBank/DDBJ whole genome shotgun (WGS) entry which is preliminary data.</text>
</comment>
<keyword evidence="1" id="KW-0472">Membrane</keyword>
<evidence type="ECO:0000256" key="1">
    <source>
        <dbReference type="SAM" id="Phobius"/>
    </source>
</evidence>
<dbReference type="STRING" id="1140003.OMY_00610"/>
<dbReference type="Proteomes" id="UP000015961">
    <property type="component" value="Unassembled WGS sequence"/>
</dbReference>
<keyword evidence="1" id="KW-0812">Transmembrane</keyword>
<dbReference type="PATRIC" id="fig|1140003.3.peg.604"/>
<name>S0L5H1_9ENTE</name>
<dbReference type="eggNOG" id="COG5584">
    <property type="taxonomic scope" value="Bacteria"/>
</dbReference>
<protein>
    <submittedName>
        <fullName evidence="2">Uncharacterized protein</fullName>
    </submittedName>
</protein>
<evidence type="ECO:0000313" key="3">
    <source>
        <dbReference type="Proteomes" id="UP000015961"/>
    </source>
</evidence>
<dbReference type="OrthoDB" id="2989832at2"/>
<proteinExistence type="predicted"/>
<organism evidence="2 3">
    <name type="scientific">Enterococcus sulfureus ATCC 49903</name>
    <dbReference type="NCBI Taxonomy" id="1140003"/>
    <lineage>
        <taxon>Bacteria</taxon>
        <taxon>Bacillati</taxon>
        <taxon>Bacillota</taxon>
        <taxon>Bacilli</taxon>
        <taxon>Lactobacillales</taxon>
        <taxon>Enterococcaceae</taxon>
        <taxon>Enterococcus</taxon>
    </lineage>
</organism>
<sequence>MNQEQTPLLKGLAIGAGIGLATGIVASIWYQKKKHLAADDVLAKIKKAFLKEGSIEGSFIEYESKPYQKFAIKVDSYAGGITRFEDDQLVSYEFLADAKTGTVLEIKREVTEVSPDILVGF</sequence>
<keyword evidence="3" id="KW-1185">Reference proteome</keyword>
<feature type="transmembrane region" description="Helical" evidence="1">
    <location>
        <begin position="12"/>
        <end position="30"/>
    </location>
</feature>
<dbReference type="EMBL" id="ASWO01000001">
    <property type="protein sequence ID" value="EOT87547.1"/>
    <property type="molecule type" value="Genomic_DNA"/>
</dbReference>
<accession>S0L5H1</accession>
<evidence type="ECO:0000313" key="2">
    <source>
        <dbReference type="EMBL" id="EOT87547.1"/>
    </source>
</evidence>
<gene>
    <name evidence="2" type="ORF">I573_00603</name>
</gene>